<proteinExistence type="predicted"/>
<dbReference type="Proteomes" id="UP000245021">
    <property type="component" value="Unassembled WGS sequence"/>
</dbReference>
<dbReference type="RefSeq" id="WP_109245398.1">
    <property type="nucleotide sequence ID" value="NZ_BFFO01000003.1"/>
</dbReference>
<gene>
    <name evidence="1" type="ORF">NtB2_00530</name>
</gene>
<evidence type="ECO:0000313" key="2">
    <source>
        <dbReference type="Proteomes" id="UP000245021"/>
    </source>
</evidence>
<reference evidence="1 2" key="1">
    <citation type="journal article" date="2018" name="Genome Announc.">
        <title>Draft Genome Sequence of Lactococcus sp. Strain NtB2 (JCM 32569), Isolated from the Gut of the Higher Termite Nasutitermes takasagoensis.</title>
        <authorList>
            <person name="Noda S."/>
            <person name="Aihara C."/>
            <person name="Yuki M."/>
            <person name="Ohkuma M."/>
        </authorList>
    </citation>
    <scope>NUCLEOTIDE SEQUENCE [LARGE SCALE GENOMIC DNA]</scope>
    <source>
        <strain evidence="1 2">NtB2</strain>
    </source>
</reference>
<dbReference type="Gene3D" id="2.60.120.380">
    <property type="match status" value="2"/>
</dbReference>
<comment type="caution">
    <text evidence="1">The sequence shown here is derived from an EMBL/GenBank/DDBJ whole genome shotgun (WGS) entry which is preliminary data.</text>
</comment>
<keyword evidence="2" id="KW-1185">Reference proteome</keyword>
<accession>A0A2R5HIZ5</accession>
<name>A0A2R5HIZ5_9LACT</name>
<dbReference type="AlphaFoldDB" id="A0A2R5HIZ5"/>
<dbReference type="EMBL" id="BFFO01000003">
    <property type="protein sequence ID" value="GBG96418.1"/>
    <property type="molecule type" value="Genomic_DNA"/>
</dbReference>
<organism evidence="1 2">
    <name type="scientific">Lactococcus termiticola</name>
    <dbReference type="NCBI Taxonomy" id="2169526"/>
    <lineage>
        <taxon>Bacteria</taxon>
        <taxon>Bacillati</taxon>
        <taxon>Bacillota</taxon>
        <taxon>Bacilli</taxon>
        <taxon>Lactobacillales</taxon>
        <taxon>Streptococcaceae</taxon>
        <taxon>Lactococcus</taxon>
    </lineage>
</organism>
<evidence type="ECO:0000313" key="1">
    <source>
        <dbReference type="EMBL" id="GBG96418.1"/>
    </source>
</evidence>
<protein>
    <submittedName>
        <fullName evidence="1">Uncharacterized protein</fullName>
    </submittedName>
</protein>
<dbReference type="OrthoDB" id="9798935at2"/>
<sequence>MSSVTGSPVITTDVYGNKTSTITTTVIWHKIKTATTSVTLNKDKNGNVLSSTAGYTKLSTSSPVQTISTASNGDKTITNTTTVIWELTGSSTNSAFSLTQDIASSGNISSSGQQVYYKFIAPTAGAYSFYTTGTLDTVGMLQDSLSNTLGSNDDSNGRNFLISPISLTAGQVVYLRVNAYSSSIGAYSVVAHKLQSITQTVTINQDESGIVLGDNVDTSLYHKMSTTGPTVTTSVNSTGDTVTTISTSNIWHLIVSTTKNITVNKDQNGNVLSSTTGYSQVSSSTTTTTSVASNGDKTITNTTTVIWKLNSSSGDSTATAINLPLDTATAGSISTAGQAVYYKFTATVAGDYSFYTTGNLDTQGTLTSSSNSQLDYNDDVTSGQNFNFLIKPTTLTAGQVVYLKVNAYSNNTGAYTVFAHKVATITKSVTINQDQNGNVLNSTTGYTLVSSTQSSSTDIATNGDVTVTNTTTKIWKLQSSSLSLASQLPNVATATTSPTTDATGLTQTTAFTSTVKSIVNDFINLLNETYMDDSNYSQYSQIDSSTFSSTAYKNELTTFQSKLNAGISSGNFYIASASEASTTYSTLSQWSQRYNQRLAQDINLLRSKLGLTALVKDVNPIDNAYSLTDAAYGALIKFDHYQSANGWLQPTSGNFAWAADLAGDYLYSTPEQMANANASNWLNEVNNDPTKEVVGHYLSFVGAHNMISSAVVFQPSPTMGSNWSVGASELY</sequence>